<proteinExistence type="predicted"/>
<dbReference type="RefSeq" id="WP_203825791.1">
    <property type="nucleotide sequence ID" value="NZ_BAAATY010000014.1"/>
</dbReference>
<protein>
    <submittedName>
        <fullName evidence="1">Uncharacterized protein</fullName>
    </submittedName>
</protein>
<comment type="caution">
    <text evidence="1">The sequence shown here is derived from an EMBL/GenBank/DDBJ whole genome shotgun (WGS) entry which is preliminary data.</text>
</comment>
<gene>
    <name evidence="1" type="ORF">Apa02nite_033860</name>
</gene>
<accession>A0ABQ4B9H1</accession>
<dbReference type="Proteomes" id="UP000624709">
    <property type="component" value="Unassembled WGS sequence"/>
</dbReference>
<dbReference type="EMBL" id="BOMS01000045">
    <property type="protein sequence ID" value="GIE67278.1"/>
    <property type="molecule type" value="Genomic_DNA"/>
</dbReference>
<organism evidence="1 2">
    <name type="scientific">Actinoplanes palleronii</name>
    <dbReference type="NCBI Taxonomy" id="113570"/>
    <lineage>
        <taxon>Bacteria</taxon>
        <taxon>Bacillati</taxon>
        <taxon>Actinomycetota</taxon>
        <taxon>Actinomycetes</taxon>
        <taxon>Micromonosporales</taxon>
        <taxon>Micromonosporaceae</taxon>
        <taxon>Actinoplanes</taxon>
    </lineage>
</organism>
<evidence type="ECO:0000313" key="2">
    <source>
        <dbReference type="Proteomes" id="UP000624709"/>
    </source>
</evidence>
<keyword evidence="2" id="KW-1185">Reference proteome</keyword>
<name>A0ABQ4B9H1_9ACTN</name>
<evidence type="ECO:0000313" key="1">
    <source>
        <dbReference type="EMBL" id="GIE67278.1"/>
    </source>
</evidence>
<reference evidence="1 2" key="1">
    <citation type="submission" date="2021-01" db="EMBL/GenBank/DDBJ databases">
        <title>Whole genome shotgun sequence of Actinoplanes palleronii NBRC 14916.</title>
        <authorList>
            <person name="Komaki H."/>
            <person name="Tamura T."/>
        </authorList>
    </citation>
    <scope>NUCLEOTIDE SEQUENCE [LARGE SCALE GENOMIC DNA]</scope>
    <source>
        <strain evidence="1 2">NBRC 14916</strain>
    </source>
</reference>
<sequence length="243" mass="25658">MTDLDEILEAARELSRAGRWSRALSLLDAAGAGETFRVALAAAEVAAESDWFGGTELSAGRIAVAAGLGEHWDLDFLRLKQSYALAIRRDGADPAVSARAGQLHDRAPDDVRRGWVRMYQGLIADNLLGRRDLAPGHYAAALRAGVDGADPLLEREALRHLGDHDRDGGDRAAAQTKWARATELSSRAGLVPGLLSQQILLAVLARDAGDEAGARMLAGEVARSAGAIGAVRLHAQATAFLTA</sequence>